<keyword evidence="1" id="KW-0479">Metal-binding</keyword>
<keyword evidence="4" id="KW-1185">Reference proteome</keyword>
<feature type="binding site" evidence="1">
    <location>
        <position position="60"/>
    </location>
    <ligand>
        <name>K(+)</name>
        <dbReference type="ChEBI" id="CHEBI:29103"/>
    </ligand>
</feature>
<comment type="catalytic activity">
    <reaction evidence="1">
        <text>(6R)-NADPHX = (6S)-NADPHX</text>
        <dbReference type="Rhea" id="RHEA:32227"/>
        <dbReference type="ChEBI" id="CHEBI:64076"/>
        <dbReference type="ChEBI" id="CHEBI:64077"/>
        <dbReference type="EC" id="5.1.99.6"/>
    </reaction>
</comment>
<dbReference type="PROSITE" id="PS51385">
    <property type="entry name" value="YJEF_N"/>
    <property type="match status" value="1"/>
</dbReference>
<feature type="binding site" evidence="1">
    <location>
        <position position="150"/>
    </location>
    <ligand>
        <name>(6S)-NADPHX</name>
        <dbReference type="ChEBI" id="CHEBI:64076"/>
    </ligand>
</feature>
<comment type="caution">
    <text evidence="3">The sequence shown here is derived from an EMBL/GenBank/DDBJ whole genome shotgun (WGS) entry which is preliminary data.</text>
</comment>
<comment type="function">
    <text evidence="1">Catalyzes the epimerization of the S- and R-forms of NAD(P)HX, a damaged form of NAD(P)H that is a result of enzymatic or heat-dependent hydration. This is a prerequisite for the S-specific NAD(P)H-hydrate dehydratase to allow the repair of both epimers of NAD(P)HX.</text>
</comment>
<dbReference type="EC" id="5.1.99.6" evidence="1"/>
<sequence>MNSSRSLNRRQSREVDRIAIEEYGMSGLVLMENAGRGCVDLLEQLGIRGPVGVLCGKGNNGGDGFVIARHLWIRGYVARVLLVPPADELSGDAATNFAILQKADGLIVHLSEEGGPAALPEALDFAADGCDWLVDCLLGTGATGAPRPPYDTLIEWMNAEQVKRLAVDVPSGLDCDTGEASATTVRADVTATFVTSKIGYEQPSAREYVGEVRVVDIGIPPGLVERLA</sequence>
<feature type="binding site" evidence="1">
    <location>
        <begin position="139"/>
        <end position="145"/>
    </location>
    <ligand>
        <name>(6S)-NADPHX</name>
        <dbReference type="ChEBI" id="CHEBI:64076"/>
    </ligand>
</feature>
<dbReference type="SUPFAM" id="SSF64153">
    <property type="entry name" value="YjeF N-terminal domain-like"/>
    <property type="match status" value="1"/>
</dbReference>
<name>A0A9X2JH47_9BACT</name>
<dbReference type="EMBL" id="JAMXLR010000061">
    <property type="protein sequence ID" value="MCO6045670.1"/>
    <property type="molecule type" value="Genomic_DNA"/>
</dbReference>
<feature type="domain" description="YjeF N-terminal" evidence="2">
    <location>
        <begin position="12"/>
        <end position="225"/>
    </location>
</feature>
<feature type="binding site" evidence="1">
    <location>
        <position position="135"/>
    </location>
    <ligand>
        <name>K(+)</name>
        <dbReference type="ChEBI" id="CHEBI:29103"/>
    </ligand>
</feature>
<feature type="binding site" evidence="1">
    <location>
        <position position="168"/>
    </location>
    <ligand>
        <name>(6S)-NADPHX</name>
        <dbReference type="ChEBI" id="CHEBI:64076"/>
    </ligand>
</feature>
<dbReference type="RefSeq" id="WP_252853783.1">
    <property type="nucleotide sequence ID" value="NZ_JAMXLR010000061.1"/>
</dbReference>
<dbReference type="GO" id="GO:0000932">
    <property type="term" value="C:P-body"/>
    <property type="evidence" value="ECO:0007669"/>
    <property type="project" value="TreeGrafter"/>
</dbReference>
<dbReference type="GO" id="GO:0003729">
    <property type="term" value="F:mRNA binding"/>
    <property type="evidence" value="ECO:0007669"/>
    <property type="project" value="TreeGrafter"/>
</dbReference>
<dbReference type="InterPro" id="IPR036652">
    <property type="entry name" value="YjeF_N_dom_sf"/>
</dbReference>
<gene>
    <name evidence="1" type="primary">nnrE</name>
    <name evidence="3" type="ORF">NG895_17370</name>
</gene>
<keyword evidence="1" id="KW-0547">Nucleotide-binding</keyword>
<keyword evidence="1 3" id="KW-0413">Isomerase</keyword>
<dbReference type="InterPro" id="IPR004443">
    <property type="entry name" value="YjeF_N_dom"/>
</dbReference>
<dbReference type="AlphaFoldDB" id="A0A9X2JH47"/>
<feature type="binding site" evidence="1">
    <location>
        <position position="171"/>
    </location>
    <ligand>
        <name>K(+)</name>
        <dbReference type="ChEBI" id="CHEBI:29103"/>
    </ligand>
</feature>
<proteinExistence type="inferred from homology"/>
<dbReference type="GO" id="GO:0052856">
    <property type="term" value="F:NAD(P)HX epimerase activity"/>
    <property type="evidence" value="ECO:0007669"/>
    <property type="project" value="UniProtKB-UniRule"/>
</dbReference>
<protein>
    <recommendedName>
        <fullName evidence="1">NAD(P)H-hydrate epimerase</fullName>
        <ecNumber evidence="1">5.1.99.6</ecNumber>
    </recommendedName>
    <alternativeName>
        <fullName evidence="1">NAD(P)HX epimerase</fullName>
    </alternativeName>
</protein>
<keyword evidence="1" id="KW-0630">Potassium</keyword>
<dbReference type="GO" id="GO:0000166">
    <property type="term" value="F:nucleotide binding"/>
    <property type="evidence" value="ECO:0007669"/>
    <property type="project" value="UniProtKB-KW"/>
</dbReference>
<keyword evidence="1" id="KW-0520">NAD</keyword>
<evidence type="ECO:0000259" key="2">
    <source>
        <dbReference type="PROSITE" id="PS51385"/>
    </source>
</evidence>
<dbReference type="GO" id="GO:0031087">
    <property type="term" value="P:deadenylation-independent decapping of nuclear-transcribed mRNA"/>
    <property type="evidence" value="ECO:0007669"/>
    <property type="project" value="TreeGrafter"/>
</dbReference>
<dbReference type="PANTHER" id="PTHR13612:SF0">
    <property type="entry name" value="ENHANCER OF MRNA-DECAPPING PROTEIN 3"/>
    <property type="match status" value="1"/>
</dbReference>
<feature type="binding site" evidence="1">
    <location>
        <begin position="59"/>
        <end position="63"/>
    </location>
    <ligand>
        <name>(6S)-NADPHX</name>
        <dbReference type="ChEBI" id="CHEBI:64076"/>
    </ligand>
</feature>
<comment type="similarity">
    <text evidence="1">Belongs to the NnrE/AIBP family.</text>
</comment>
<dbReference type="PANTHER" id="PTHR13612">
    <property type="entry name" value="ENHANCER OF MRNA-DECAPPING PROTEIN 3"/>
    <property type="match status" value="1"/>
</dbReference>
<evidence type="ECO:0000313" key="4">
    <source>
        <dbReference type="Proteomes" id="UP001155241"/>
    </source>
</evidence>
<dbReference type="NCBIfam" id="TIGR00197">
    <property type="entry name" value="yjeF_nterm"/>
    <property type="match status" value="1"/>
</dbReference>
<comment type="catalytic activity">
    <reaction evidence="1">
        <text>(6R)-NADHX = (6S)-NADHX</text>
        <dbReference type="Rhea" id="RHEA:32215"/>
        <dbReference type="ChEBI" id="CHEBI:64074"/>
        <dbReference type="ChEBI" id="CHEBI:64075"/>
        <dbReference type="EC" id="5.1.99.6"/>
    </reaction>
</comment>
<comment type="cofactor">
    <cofactor evidence="1">
        <name>K(+)</name>
        <dbReference type="ChEBI" id="CHEBI:29103"/>
    </cofactor>
    <text evidence="1">Binds 1 potassium ion per subunit.</text>
</comment>
<accession>A0A9X2JH47</accession>
<dbReference type="Pfam" id="PF03853">
    <property type="entry name" value="YjeF_N"/>
    <property type="match status" value="1"/>
</dbReference>
<evidence type="ECO:0000256" key="1">
    <source>
        <dbReference type="HAMAP-Rule" id="MF_01966"/>
    </source>
</evidence>
<dbReference type="HAMAP" id="MF_01966">
    <property type="entry name" value="NADHX_epimerase"/>
    <property type="match status" value="1"/>
</dbReference>
<reference evidence="3" key="1">
    <citation type="submission" date="2022-06" db="EMBL/GenBank/DDBJ databases">
        <title>Aeoliella straminimaris, a novel planctomycete from sediments.</title>
        <authorList>
            <person name="Vitorino I.R."/>
            <person name="Lage O.M."/>
        </authorList>
    </citation>
    <scope>NUCLEOTIDE SEQUENCE</scope>
    <source>
        <strain evidence="3">ICT_H6.2</strain>
    </source>
</reference>
<dbReference type="GO" id="GO:0046872">
    <property type="term" value="F:metal ion binding"/>
    <property type="evidence" value="ECO:0007669"/>
    <property type="project" value="UniProtKB-KW"/>
</dbReference>
<dbReference type="GO" id="GO:0033962">
    <property type="term" value="P:P-body assembly"/>
    <property type="evidence" value="ECO:0007669"/>
    <property type="project" value="TreeGrafter"/>
</dbReference>
<evidence type="ECO:0000313" key="3">
    <source>
        <dbReference type="EMBL" id="MCO6045670.1"/>
    </source>
</evidence>
<dbReference type="Gene3D" id="3.40.50.10260">
    <property type="entry name" value="YjeF N-terminal domain"/>
    <property type="match status" value="1"/>
</dbReference>
<keyword evidence="1" id="KW-0521">NADP</keyword>
<organism evidence="3 4">
    <name type="scientific">Aeoliella straminimaris</name>
    <dbReference type="NCBI Taxonomy" id="2954799"/>
    <lineage>
        <taxon>Bacteria</taxon>
        <taxon>Pseudomonadati</taxon>
        <taxon>Planctomycetota</taxon>
        <taxon>Planctomycetia</taxon>
        <taxon>Pirellulales</taxon>
        <taxon>Lacipirellulaceae</taxon>
        <taxon>Aeoliella</taxon>
    </lineage>
</organism>
<dbReference type="Proteomes" id="UP001155241">
    <property type="component" value="Unassembled WGS sequence"/>
</dbReference>